<dbReference type="EMBL" id="AVOT02005832">
    <property type="protein sequence ID" value="MBW0480088.1"/>
    <property type="molecule type" value="Genomic_DNA"/>
</dbReference>
<reference evidence="3" key="1">
    <citation type="submission" date="2021-03" db="EMBL/GenBank/DDBJ databases">
        <title>Draft genome sequence of rust myrtle Austropuccinia psidii MF-1, a brazilian biotype.</title>
        <authorList>
            <person name="Quecine M.C."/>
            <person name="Pachon D.M.R."/>
            <person name="Bonatelli M.L."/>
            <person name="Correr F.H."/>
            <person name="Franceschini L.M."/>
            <person name="Leite T.F."/>
            <person name="Margarido G.R.A."/>
            <person name="Almeida C.A."/>
            <person name="Ferrarezi J.A."/>
            <person name="Labate C.A."/>
        </authorList>
    </citation>
    <scope>NUCLEOTIDE SEQUENCE</scope>
    <source>
        <strain evidence="3">MF-1</strain>
    </source>
</reference>
<dbReference type="PANTHER" id="PTHR34002">
    <property type="entry name" value="BLR1656 PROTEIN"/>
    <property type="match status" value="1"/>
</dbReference>
<dbReference type="PANTHER" id="PTHR34002:SF9">
    <property type="entry name" value="XYLOGLUCAN-SPECIFIC ENDO-BETA-1,4-GLUCANASE A"/>
    <property type="match status" value="1"/>
</dbReference>
<evidence type="ECO:0000313" key="4">
    <source>
        <dbReference type="Proteomes" id="UP000765509"/>
    </source>
</evidence>
<keyword evidence="2" id="KW-0326">Glycosidase</keyword>
<dbReference type="InterPro" id="IPR013319">
    <property type="entry name" value="GH11/12"/>
</dbReference>
<dbReference type="Proteomes" id="UP000765509">
    <property type="component" value="Unassembled WGS sequence"/>
</dbReference>
<evidence type="ECO:0008006" key="5">
    <source>
        <dbReference type="Google" id="ProtNLM"/>
    </source>
</evidence>
<dbReference type="GO" id="GO:0008810">
    <property type="term" value="F:cellulase activity"/>
    <property type="evidence" value="ECO:0007669"/>
    <property type="project" value="InterPro"/>
</dbReference>
<protein>
    <recommendedName>
        <fullName evidence="5">Glycoside hydrolase family 12 protein</fullName>
    </recommendedName>
</protein>
<gene>
    <name evidence="3" type="ORF">O181_019803</name>
</gene>
<sequence>MFRPHLSAKSYGVFIAILTAFARRKKAEASKKGLRISTFCETLNELRNEGDLWLAKFFFKNEPSSLMAVWDHCTCNPDYSSQGLCLPADHNPTGTQGSRPLPLQEIKMTMGEKVAGSCAKRMSWTSNGNSFDRDALSPYVNLYNNVWKATATRELSSQSVECIDYQEGILLWSSKFDIKSASGQESQVKSYSNAAWAGKPVQIRSISRFSSVWKWSLLNESPKLVLDVSFDIFLTDNPDCRSQDCASREIMIWLAATNGARPAGKQVNQSPIIVGGNSFDLWAGVVGVSVLSLIPCDPQQRYTNFRGSFVNLLKNALVPYGVRPDEYVMSVGAGIELFDGSGTFNVKRYSMILR</sequence>
<keyword evidence="2" id="KW-0624">Polysaccharide degradation</keyword>
<keyword evidence="2" id="KW-0378">Hydrolase</keyword>
<dbReference type="InterPro" id="IPR002594">
    <property type="entry name" value="GH12"/>
</dbReference>
<dbReference type="OrthoDB" id="89349at2759"/>
<organism evidence="3 4">
    <name type="scientific">Austropuccinia psidii MF-1</name>
    <dbReference type="NCBI Taxonomy" id="1389203"/>
    <lineage>
        <taxon>Eukaryota</taxon>
        <taxon>Fungi</taxon>
        <taxon>Dikarya</taxon>
        <taxon>Basidiomycota</taxon>
        <taxon>Pucciniomycotina</taxon>
        <taxon>Pucciniomycetes</taxon>
        <taxon>Pucciniales</taxon>
        <taxon>Sphaerophragmiaceae</taxon>
        <taxon>Austropuccinia</taxon>
    </lineage>
</organism>
<dbReference type="AlphaFoldDB" id="A0A9Q3CBR8"/>
<proteinExistence type="inferred from homology"/>
<dbReference type="Pfam" id="PF01670">
    <property type="entry name" value="Glyco_hydro_12"/>
    <property type="match status" value="1"/>
</dbReference>
<accession>A0A9Q3CBR8</accession>
<name>A0A9Q3CBR8_9BASI</name>
<dbReference type="GO" id="GO:0000272">
    <property type="term" value="P:polysaccharide catabolic process"/>
    <property type="evidence" value="ECO:0007669"/>
    <property type="project" value="UniProtKB-KW"/>
</dbReference>
<evidence type="ECO:0000256" key="2">
    <source>
        <dbReference type="RuleBase" id="RU361163"/>
    </source>
</evidence>
<dbReference type="InterPro" id="IPR013320">
    <property type="entry name" value="ConA-like_dom_sf"/>
</dbReference>
<evidence type="ECO:0000256" key="1">
    <source>
        <dbReference type="ARBA" id="ARBA00005519"/>
    </source>
</evidence>
<dbReference type="SUPFAM" id="SSF49899">
    <property type="entry name" value="Concanavalin A-like lectins/glucanases"/>
    <property type="match status" value="1"/>
</dbReference>
<keyword evidence="2" id="KW-0119">Carbohydrate metabolism</keyword>
<comment type="similarity">
    <text evidence="1 2">Belongs to the glycosyl hydrolase 12 (cellulase H) family.</text>
</comment>
<dbReference type="Gene3D" id="2.60.120.180">
    <property type="match status" value="1"/>
</dbReference>
<comment type="caution">
    <text evidence="3">The sequence shown here is derived from an EMBL/GenBank/DDBJ whole genome shotgun (WGS) entry which is preliminary data.</text>
</comment>
<evidence type="ECO:0000313" key="3">
    <source>
        <dbReference type="EMBL" id="MBW0480088.1"/>
    </source>
</evidence>
<keyword evidence="4" id="KW-1185">Reference proteome</keyword>